<dbReference type="Gene3D" id="1.10.260.40">
    <property type="entry name" value="lambda repressor-like DNA-binding domains"/>
    <property type="match status" value="1"/>
</dbReference>
<dbReference type="AlphaFoldDB" id="A0A2N3Y8N3"/>
<feature type="domain" description="HTH cro/C1-type" evidence="1">
    <location>
        <begin position="15"/>
        <end position="47"/>
    </location>
</feature>
<accession>A0A2N3Y8N3</accession>
<reference evidence="2" key="1">
    <citation type="submission" date="2017-12" db="EMBL/GenBank/DDBJ databases">
        <title>Sequencing the genomes of 1000 Actinobacteria strains.</title>
        <authorList>
            <person name="Klenk H.-P."/>
        </authorList>
    </citation>
    <scope>NUCLEOTIDE SEQUENCE [LARGE SCALE GENOMIC DNA]</scope>
    <source>
        <strain evidence="2">DSM 44228</strain>
    </source>
</reference>
<dbReference type="InterPro" id="IPR010982">
    <property type="entry name" value="Lambda_DNA-bd_dom_sf"/>
</dbReference>
<dbReference type="Pfam" id="PF13560">
    <property type="entry name" value="HTH_31"/>
    <property type="match status" value="1"/>
</dbReference>
<dbReference type="SUPFAM" id="SSF47413">
    <property type="entry name" value="lambda repressor-like DNA-binding domains"/>
    <property type="match status" value="1"/>
</dbReference>
<dbReference type="Pfam" id="PF19054">
    <property type="entry name" value="DUF5753"/>
    <property type="match status" value="1"/>
</dbReference>
<dbReference type="STRING" id="994479.GCA_000194155_00721"/>
<organism evidence="2 3">
    <name type="scientific">Saccharopolyspora spinosa</name>
    <dbReference type="NCBI Taxonomy" id="60894"/>
    <lineage>
        <taxon>Bacteria</taxon>
        <taxon>Bacillati</taxon>
        <taxon>Actinomycetota</taxon>
        <taxon>Actinomycetes</taxon>
        <taxon>Pseudonocardiales</taxon>
        <taxon>Pseudonocardiaceae</taxon>
        <taxon>Saccharopolyspora</taxon>
    </lineage>
</organism>
<dbReference type="GO" id="GO:0003677">
    <property type="term" value="F:DNA binding"/>
    <property type="evidence" value="ECO:0007669"/>
    <property type="project" value="InterPro"/>
</dbReference>
<keyword evidence="3" id="KW-1185">Reference proteome</keyword>
<dbReference type="InterPro" id="IPR001387">
    <property type="entry name" value="Cro/C1-type_HTH"/>
</dbReference>
<dbReference type="SMART" id="SM00530">
    <property type="entry name" value="HTH_XRE"/>
    <property type="match status" value="1"/>
</dbReference>
<proteinExistence type="predicted"/>
<dbReference type="InterPro" id="IPR043917">
    <property type="entry name" value="DUF5753"/>
</dbReference>
<dbReference type="RefSeq" id="WP_010307008.1">
    <property type="nucleotide sequence ID" value="NZ_CP061007.1"/>
</dbReference>
<evidence type="ECO:0000313" key="2">
    <source>
        <dbReference type="EMBL" id="PKW19282.1"/>
    </source>
</evidence>
<comment type="caution">
    <text evidence="2">The sequence shown here is derived from an EMBL/GenBank/DDBJ whole genome shotgun (WGS) entry which is preliminary data.</text>
</comment>
<dbReference type="CDD" id="cd00093">
    <property type="entry name" value="HTH_XRE"/>
    <property type="match status" value="1"/>
</dbReference>
<evidence type="ECO:0000313" key="3">
    <source>
        <dbReference type="Proteomes" id="UP000233786"/>
    </source>
</evidence>
<dbReference type="OrthoDB" id="4966777at2"/>
<evidence type="ECO:0000259" key="1">
    <source>
        <dbReference type="PROSITE" id="PS50943"/>
    </source>
</evidence>
<dbReference type="EMBL" id="PJNB01000001">
    <property type="protein sequence ID" value="PKW19282.1"/>
    <property type="molecule type" value="Genomic_DNA"/>
</dbReference>
<dbReference type="PROSITE" id="PS50943">
    <property type="entry name" value="HTH_CROC1"/>
    <property type="match status" value="1"/>
</dbReference>
<name>A0A2N3Y8N3_SACSN</name>
<sequence>MSTPERHKLEFGDRLRELRESAGYSGREFASAAGWQPSKISKIENGKQLATDADLLTWVRLGKVPEPAATELRDELRTIRLESSSWKRQLRTGHRRRQEHSRGIEAEASTIRAFELVVVPGLVQTADYARHVFSSAAALQQVPHDIDAAVQVRLERQHALYDSAKHVELLIAESALRYFACPPQTMVAQIDRLIALCGLATVRFGIIPLNTRLPHIPASGFWIIGDTAFVETVNTEINTDDTDDVALYNRLADSLWQAAVEGDDARRLLVQISTEIAQLRDSPMTKD</sequence>
<dbReference type="Proteomes" id="UP000233786">
    <property type="component" value="Unassembled WGS sequence"/>
</dbReference>
<protein>
    <submittedName>
        <fullName evidence="2">Helix-turn-helix protein</fullName>
    </submittedName>
</protein>
<gene>
    <name evidence="2" type="ORF">A8926_7446</name>
</gene>